<evidence type="ECO:0000259" key="2">
    <source>
        <dbReference type="PROSITE" id="PS50222"/>
    </source>
</evidence>
<dbReference type="PROSITE" id="PS00018">
    <property type="entry name" value="EF_HAND_1"/>
    <property type="match status" value="1"/>
</dbReference>
<dbReference type="Gene3D" id="1.10.238.10">
    <property type="entry name" value="EF-hand"/>
    <property type="match status" value="1"/>
</dbReference>
<protein>
    <recommendedName>
        <fullName evidence="2">EF-hand domain-containing protein</fullName>
    </recommendedName>
</protein>
<dbReference type="EMBL" id="BDIP01005370">
    <property type="protein sequence ID" value="GCA63874.1"/>
    <property type="molecule type" value="Genomic_DNA"/>
</dbReference>
<organism evidence="3 4">
    <name type="scientific">Kipferlia bialata</name>
    <dbReference type="NCBI Taxonomy" id="797122"/>
    <lineage>
        <taxon>Eukaryota</taxon>
        <taxon>Metamonada</taxon>
        <taxon>Carpediemonas-like organisms</taxon>
        <taxon>Kipferlia</taxon>
    </lineage>
</organism>
<dbReference type="PROSITE" id="PS50222">
    <property type="entry name" value="EF_HAND_2"/>
    <property type="match status" value="2"/>
</dbReference>
<feature type="domain" description="EF-hand" evidence="2">
    <location>
        <begin position="1"/>
        <end position="31"/>
    </location>
</feature>
<dbReference type="Proteomes" id="UP000265618">
    <property type="component" value="Unassembled WGS sequence"/>
</dbReference>
<keyword evidence="4" id="KW-1185">Reference proteome</keyword>
<dbReference type="InterPro" id="IPR002048">
    <property type="entry name" value="EF_hand_dom"/>
</dbReference>
<name>A0A391NQY2_9EUKA</name>
<gene>
    <name evidence="3" type="ORF">KIPB_012288</name>
</gene>
<dbReference type="InterPro" id="IPR011992">
    <property type="entry name" value="EF-hand-dom_pair"/>
</dbReference>
<dbReference type="AlphaFoldDB" id="A0A391NQY2"/>
<reference evidence="3 4" key="1">
    <citation type="journal article" date="2018" name="PLoS ONE">
        <title>The draft genome of Kipferlia bialata reveals reductive genome evolution in fornicate parasites.</title>
        <authorList>
            <person name="Tanifuji G."/>
            <person name="Takabayashi S."/>
            <person name="Kume K."/>
            <person name="Takagi M."/>
            <person name="Nakayama T."/>
            <person name="Kamikawa R."/>
            <person name="Inagaki Y."/>
            <person name="Hashimoto T."/>
        </authorList>
    </citation>
    <scope>NUCLEOTIDE SEQUENCE [LARGE SCALE GENOMIC DNA]</scope>
    <source>
        <strain evidence="3">NY0173</strain>
    </source>
</reference>
<dbReference type="InterPro" id="IPR018247">
    <property type="entry name" value="EF_Hand_1_Ca_BS"/>
</dbReference>
<feature type="non-terminal residue" evidence="3">
    <location>
        <position position="1"/>
    </location>
</feature>
<evidence type="ECO:0000256" key="1">
    <source>
        <dbReference type="ARBA" id="ARBA00022837"/>
    </source>
</evidence>
<proteinExistence type="predicted"/>
<evidence type="ECO:0000313" key="3">
    <source>
        <dbReference type="EMBL" id="GCA63874.1"/>
    </source>
</evidence>
<keyword evidence="1" id="KW-0106">Calcium</keyword>
<feature type="domain" description="EF-hand" evidence="2">
    <location>
        <begin position="61"/>
        <end position="94"/>
    </location>
</feature>
<dbReference type="GO" id="GO:0005509">
    <property type="term" value="F:calcium ion binding"/>
    <property type="evidence" value="ECO:0007669"/>
    <property type="project" value="InterPro"/>
</dbReference>
<dbReference type="OrthoDB" id="186625at2759"/>
<comment type="caution">
    <text evidence="3">The sequence shown here is derived from an EMBL/GenBank/DDBJ whole genome shotgun (WGS) entry which is preliminary data.</text>
</comment>
<evidence type="ECO:0000313" key="4">
    <source>
        <dbReference type="Proteomes" id="UP000265618"/>
    </source>
</evidence>
<accession>A0A391NQY2</accession>
<dbReference type="Pfam" id="PF13499">
    <property type="entry name" value="EF-hand_7"/>
    <property type="match status" value="1"/>
</dbReference>
<sequence>VRNNFVAYDRDRSGSISRQELVAVLGACRLLCSEQTLNTMYQAYASPNQQISYISFIALAADLAYNQTLFSWFDSDKDGKITYDQFLQMQAISK</sequence>
<dbReference type="SUPFAM" id="SSF47473">
    <property type="entry name" value="EF-hand"/>
    <property type="match status" value="1"/>
</dbReference>